<dbReference type="PANTHER" id="PTHR43537:SF45">
    <property type="entry name" value="GNTR FAMILY REGULATORY PROTEIN"/>
    <property type="match status" value="1"/>
</dbReference>
<accession>A0A5A7NV27</accession>
<evidence type="ECO:0000256" key="3">
    <source>
        <dbReference type="ARBA" id="ARBA00023163"/>
    </source>
</evidence>
<dbReference type="Gene3D" id="1.10.10.10">
    <property type="entry name" value="Winged helix-like DNA-binding domain superfamily/Winged helix DNA-binding domain"/>
    <property type="match status" value="1"/>
</dbReference>
<feature type="domain" description="HTH gntR-type" evidence="4">
    <location>
        <begin position="19"/>
        <end position="86"/>
    </location>
</feature>
<dbReference type="AlphaFoldDB" id="A0A5A7NV27"/>
<name>A0A5A7NV27_9MICC</name>
<dbReference type="InterPro" id="IPR036390">
    <property type="entry name" value="WH_DNA-bd_sf"/>
</dbReference>
<sequence length="226" mass="24812">MASISALGGHVDASALRHLTLKDSAEEIVRRALLSGSMKPGEIYSANSLSAQLGVSNSPTREAMMALAGKGLLEVVRNRGFRVVEMSDRDKQEVYDLRLLIEVEAVRRVAAAGVDQSEALVLKNLTEKTIETAGTEDMLEYLEADQAFHCHLVGLLGNRRWLAIVENLRDQSRITGSYHLKERGMLMSSAEEHRGIIEAVLAGDDRRAAELMTRHLDYARPDSGTA</sequence>
<dbReference type="GO" id="GO:0003677">
    <property type="term" value="F:DNA binding"/>
    <property type="evidence" value="ECO:0007669"/>
    <property type="project" value="UniProtKB-KW"/>
</dbReference>
<evidence type="ECO:0000313" key="6">
    <source>
        <dbReference type="Proteomes" id="UP000325307"/>
    </source>
</evidence>
<evidence type="ECO:0000259" key="4">
    <source>
        <dbReference type="PROSITE" id="PS50949"/>
    </source>
</evidence>
<keyword evidence="1" id="KW-0805">Transcription regulation</keyword>
<dbReference type="PROSITE" id="PS50949">
    <property type="entry name" value="HTH_GNTR"/>
    <property type="match status" value="1"/>
</dbReference>
<comment type="caution">
    <text evidence="5">The sequence shown here is derived from an EMBL/GenBank/DDBJ whole genome shotgun (WGS) entry which is preliminary data.</text>
</comment>
<protein>
    <submittedName>
        <fullName evidence="5">GntR family transcriptional regulator</fullName>
    </submittedName>
</protein>
<reference evidence="5 6" key="1">
    <citation type="submission" date="2019-09" db="EMBL/GenBank/DDBJ databases">
        <title>Arthrobacter zafarii sp. nov., a moderately thermotolerant and halotolerant actinobacterium isolated from Cholistan desert soil of Pakistan.</title>
        <authorList>
            <person name="Amin A."/>
            <person name="Ahmed I."/>
            <person name="Khalid N."/>
            <person name="Schumann P."/>
            <person name="Busse H.J."/>
            <person name="Khan I.U."/>
            <person name="Li S."/>
            <person name="Li W.J."/>
        </authorList>
    </citation>
    <scope>NUCLEOTIDE SEQUENCE [LARGE SCALE GENOMIC DNA]</scope>
    <source>
        <strain evidence="5 6">NCCP-1664</strain>
    </source>
</reference>
<dbReference type="SUPFAM" id="SSF46785">
    <property type="entry name" value="Winged helix' DNA-binding domain"/>
    <property type="match status" value="1"/>
</dbReference>
<organism evidence="5 6">
    <name type="scientific">Zafaria cholistanensis</name>
    <dbReference type="NCBI Taxonomy" id="1682741"/>
    <lineage>
        <taxon>Bacteria</taxon>
        <taxon>Bacillati</taxon>
        <taxon>Actinomycetota</taxon>
        <taxon>Actinomycetes</taxon>
        <taxon>Micrococcales</taxon>
        <taxon>Micrococcaceae</taxon>
        <taxon>Zafaria</taxon>
    </lineage>
</organism>
<dbReference type="GO" id="GO:0003700">
    <property type="term" value="F:DNA-binding transcription factor activity"/>
    <property type="evidence" value="ECO:0007669"/>
    <property type="project" value="InterPro"/>
</dbReference>
<dbReference type="RefSeq" id="WP_149957481.1">
    <property type="nucleotide sequence ID" value="NZ_BKDJ01000013.1"/>
</dbReference>
<keyword evidence="2" id="KW-0238">DNA-binding</keyword>
<dbReference type="InterPro" id="IPR008920">
    <property type="entry name" value="TF_FadR/GntR_C"/>
</dbReference>
<dbReference type="OrthoDB" id="3864082at2"/>
<dbReference type="Pfam" id="PF00392">
    <property type="entry name" value="GntR"/>
    <property type="match status" value="1"/>
</dbReference>
<dbReference type="SMART" id="SM00895">
    <property type="entry name" value="FCD"/>
    <property type="match status" value="1"/>
</dbReference>
<dbReference type="SUPFAM" id="SSF48008">
    <property type="entry name" value="GntR ligand-binding domain-like"/>
    <property type="match status" value="1"/>
</dbReference>
<proteinExistence type="predicted"/>
<dbReference type="EMBL" id="BKDJ01000013">
    <property type="protein sequence ID" value="GER23878.1"/>
    <property type="molecule type" value="Genomic_DNA"/>
</dbReference>
<evidence type="ECO:0000256" key="2">
    <source>
        <dbReference type="ARBA" id="ARBA00023125"/>
    </source>
</evidence>
<keyword evidence="3" id="KW-0804">Transcription</keyword>
<dbReference type="InterPro" id="IPR011711">
    <property type="entry name" value="GntR_C"/>
</dbReference>
<dbReference type="SMART" id="SM00345">
    <property type="entry name" value="HTH_GNTR"/>
    <property type="match status" value="1"/>
</dbReference>
<dbReference type="Gene3D" id="1.20.120.530">
    <property type="entry name" value="GntR ligand-binding domain-like"/>
    <property type="match status" value="1"/>
</dbReference>
<dbReference type="PANTHER" id="PTHR43537">
    <property type="entry name" value="TRANSCRIPTIONAL REGULATOR, GNTR FAMILY"/>
    <property type="match status" value="1"/>
</dbReference>
<evidence type="ECO:0000313" key="5">
    <source>
        <dbReference type="EMBL" id="GER23878.1"/>
    </source>
</evidence>
<evidence type="ECO:0000256" key="1">
    <source>
        <dbReference type="ARBA" id="ARBA00023015"/>
    </source>
</evidence>
<dbReference type="InterPro" id="IPR000524">
    <property type="entry name" value="Tscrpt_reg_HTH_GntR"/>
</dbReference>
<keyword evidence="6" id="KW-1185">Reference proteome</keyword>
<dbReference type="Proteomes" id="UP000325307">
    <property type="component" value="Unassembled WGS sequence"/>
</dbReference>
<gene>
    <name evidence="5" type="ORF">NCCP1664_23730</name>
</gene>
<dbReference type="Pfam" id="PF07729">
    <property type="entry name" value="FCD"/>
    <property type="match status" value="1"/>
</dbReference>
<dbReference type="InterPro" id="IPR036388">
    <property type="entry name" value="WH-like_DNA-bd_sf"/>
</dbReference>